<dbReference type="InterPro" id="IPR001375">
    <property type="entry name" value="Peptidase_S9_cat"/>
</dbReference>
<dbReference type="PANTHER" id="PTHR42881:SF13">
    <property type="entry name" value="PROLYL ENDOPEPTIDASE"/>
    <property type="match status" value="1"/>
</dbReference>
<keyword evidence="1" id="KW-0645">Protease</keyword>
<protein>
    <submittedName>
        <fullName evidence="6">S9 family peptidase</fullName>
    </submittedName>
</protein>
<dbReference type="GO" id="GO:0005829">
    <property type="term" value="C:cytosol"/>
    <property type="evidence" value="ECO:0007669"/>
    <property type="project" value="TreeGrafter"/>
</dbReference>
<dbReference type="InterPro" id="IPR023302">
    <property type="entry name" value="Pept_S9A_N"/>
</dbReference>
<dbReference type="Gene3D" id="2.130.10.120">
    <property type="entry name" value="Prolyl oligopeptidase, N-terminal domain"/>
    <property type="match status" value="1"/>
</dbReference>
<dbReference type="Gene3D" id="3.40.50.1820">
    <property type="entry name" value="alpha/beta hydrolase"/>
    <property type="match status" value="1"/>
</dbReference>
<gene>
    <name evidence="6" type="ORF">DI564_08050</name>
</gene>
<keyword evidence="2" id="KW-0378">Hydrolase</keyword>
<dbReference type="Pfam" id="PF00326">
    <property type="entry name" value="Peptidase_S9"/>
    <property type="match status" value="1"/>
</dbReference>
<dbReference type="GO" id="GO:0070012">
    <property type="term" value="F:oligopeptidase activity"/>
    <property type="evidence" value="ECO:0007669"/>
    <property type="project" value="TreeGrafter"/>
</dbReference>
<evidence type="ECO:0000259" key="4">
    <source>
        <dbReference type="Pfam" id="PF00326"/>
    </source>
</evidence>
<dbReference type="GO" id="GO:0004252">
    <property type="term" value="F:serine-type endopeptidase activity"/>
    <property type="evidence" value="ECO:0007669"/>
    <property type="project" value="InterPro"/>
</dbReference>
<dbReference type="Proteomes" id="UP000249046">
    <property type="component" value="Unassembled WGS sequence"/>
</dbReference>
<comment type="caution">
    <text evidence="6">The sequence shown here is derived from an EMBL/GenBank/DDBJ whole genome shotgun (WGS) entry which is preliminary data.</text>
</comment>
<dbReference type="InterPro" id="IPR029058">
    <property type="entry name" value="AB_hydrolase_fold"/>
</dbReference>
<dbReference type="EMBL" id="QFPO01000005">
    <property type="protein sequence ID" value="PZQ16650.1"/>
    <property type="molecule type" value="Genomic_DNA"/>
</dbReference>
<sequence length="685" mass="76452">MADTSPSKTAPSDADDPYLWLEDVGGDKALEWVKARNAESTAALAESQDFERMRERILEVLDSDARIPGVVKMGDYYYNFWRDKTHQRGLWRRTTLAEYRKEQPAWETILDLDALGKKENENWVWKGAQCLRPYDGRCLLSLSRGGADASVVREFDLKTRDFVADGFTLPEAKSSVAWIDADTLFVGTDTGAEAMTRSGYPRVARRWKRGTPIADAPVVYEGTADDLSINAYHDDTPGFERDFVRRTIDFYTSQTFVLGKDGKRVQLPIPDDANGSVHREWLTIETRTPWTVGGKTYPGGALLAAKFDDFMAGKRDLVVLFEPTETTSLSGYSWTRHHLIVNALDDVKSVLSVLTPQDGAWKRAALPGAPKLSTVSASAIDADESDDYFMTVTGYLEPTTLYRGVIGEAEPEVLKRTPAFFDASRLEVAQQFVKSKDGTRVPYFIVSPRGLRADGSHPTLLYGYGGFEVPLQPGYAAVAGRAWLEKGGVYVVANIRGGGEYGPRWHQAALKQNRLRAYEDFAAVAEDLIKRKITSPKHLGIQGGSNGGLLMGNMTVLYPQLFGAVVCQVPLLDMKRYSHLLAGASWMAEYGDPDKADEWAYIRTFSPYHNVRKDVKYPPVLFTTSTRDDRVHPGHARKMMAKMREQGHDVTYYENIEGGHGGAADNRQAAFMQALAYTFLWQHLN</sequence>
<organism evidence="6 7">
    <name type="scientific">Rhodanobacter denitrificans</name>
    <dbReference type="NCBI Taxonomy" id="666685"/>
    <lineage>
        <taxon>Bacteria</taxon>
        <taxon>Pseudomonadati</taxon>
        <taxon>Pseudomonadota</taxon>
        <taxon>Gammaproteobacteria</taxon>
        <taxon>Lysobacterales</taxon>
        <taxon>Rhodanobacteraceae</taxon>
        <taxon>Rhodanobacter</taxon>
    </lineage>
</organism>
<feature type="domain" description="Peptidase S9 prolyl oligopeptidase catalytic" evidence="4">
    <location>
        <begin position="483"/>
        <end position="685"/>
    </location>
</feature>
<dbReference type="Pfam" id="PF02897">
    <property type="entry name" value="Peptidase_S9_N"/>
    <property type="match status" value="1"/>
</dbReference>
<evidence type="ECO:0000256" key="2">
    <source>
        <dbReference type="ARBA" id="ARBA00022801"/>
    </source>
</evidence>
<dbReference type="SUPFAM" id="SSF50993">
    <property type="entry name" value="Peptidase/esterase 'gauge' domain"/>
    <property type="match status" value="1"/>
</dbReference>
<dbReference type="AlphaFoldDB" id="A0A2W5MSP7"/>
<dbReference type="InterPro" id="IPR051167">
    <property type="entry name" value="Prolyl_oligopep/macrocyclase"/>
</dbReference>
<proteinExistence type="predicted"/>
<accession>A0A2W5MSP7</accession>
<dbReference type="SUPFAM" id="SSF53474">
    <property type="entry name" value="alpha/beta-Hydrolases"/>
    <property type="match status" value="1"/>
</dbReference>
<evidence type="ECO:0000259" key="5">
    <source>
        <dbReference type="Pfam" id="PF02897"/>
    </source>
</evidence>
<evidence type="ECO:0000256" key="1">
    <source>
        <dbReference type="ARBA" id="ARBA00022670"/>
    </source>
</evidence>
<evidence type="ECO:0000313" key="6">
    <source>
        <dbReference type="EMBL" id="PZQ16650.1"/>
    </source>
</evidence>
<reference evidence="6 7" key="1">
    <citation type="submission" date="2017-08" db="EMBL/GenBank/DDBJ databases">
        <title>Infants hospitalized years apart are colonized by the same room-sourced microbial strains.</title>
        <authorList>
            <person name="Brooks B."/>
            <person name="Olm M.R."/>
            <person name="Firek B.A."/>
            <person name="Baker R."/>
            <person name="Thomas B.C."/>
            <person name="Morowitz M.J."/>
            <person name="Banfield J.F."/>
        </authorList>
    </citation>
    <scope>NUCLEOTIDE SEQUENCE [LARGE SCALE GENOMIC DNA]</scope>
    <source>
        <strain evidence="6">S2_005_003_R2_42</strain>
    </source>
</reference>
<evidence type="ECO:0000256" key="3">
    <source>
        <dbReference type="ARBA" id="ARBA00022825"/>
    </source>
</evidence>
<feature type="domain" description="Peptidase S9A N-terminal" evidence="5">
    <location>
        <begin position="12"/>
        <end position="415"/>
    </location>
</feature>
<dbReference type="GO" id="GO:0006508">
    <property type="term" value="P:proteolysis"/>
    <property type="evidence" value="ECO:0007669"/>
    <property type="project" value="UniProtKB-KW"/>
</dbReference>
<keyword evidence="3" id="KW-0720">Serine protease</keyword>
<dbReference type="PANTHER" id="PTHR42881">
    <property type="entry name" value="PROLYL ENDOPEPTIDASE"/>
    <property type="match status" value="1"/>
</dbReference>
<evidence type="ECO:0000313" key="7">
    <source>
        <dbReference type="Proteomes" id="UP000249046"/>
    </source>
</evidence>
<dbReference type="PRINTS" id="PR00862">
    <property type="entry name" value="PROLIGOPTASE"/>
</dbReference>
<name>A0A2W5MSP7_9GAMM</name>
<dbReference type="InterPro" id="IPR002470">
    <property type="entry name" value="Peptidase_S9A"/>
</dbReference>